<dbReference type="Pfam" id="PF12894">
    <property type="entry name" value="ANAPC4_WD40"/>
    <property type="match status" value="1"/>
</dbReference>
<feature type="domain" description="Anaphase-promoting complex subunit 4 long" evidence="8">
    <location>
        <begin position="237"/>
        <end position="463"/>
    </location>
</feature>
<dbReference type="GO" id="GO:0034399">
    <property type="term" value="C:nuclear periphery"/>
    <property type="evidence" value="ECO:0007669"/>
    <property type="project" value="TreeGrafter"/>
</dbReference>
<dbReference type="STRING" id="10195.A0A3M7QRI2"/>
<dbReference type="InterPro" id="IPR036322">
    <property type="entry name" value="WD40_repeat_dom_sf"/>
</dbReference>
<dbReference type="SUPFAM" id="SSF50978">
    <property type="entry name" value="WD40 repeat-like"/>
    <property type="match status" value="1"/>
</dbReference>
<evidence type="ECO:0000313" key="10">
    <source>
        <dbReference type="Proteomes" id="UP000276133"/>
    </source>
</evidence>
<protein>
    <recommendedName>
        <fullName evidence="1">Anaphase-promoting complex subunit 4</fullName>
    </recommendedName>
</protein>
<dbReference type="AlphaFoldDB" id="A0A3M7QRI2"/>
<dbReference type="GO" id="GO:0070979">
    <property type="term" value="P:protein K11-linked ubiquitination"/>
    <property type="evidence" value="ECO:0007669"/>
    <property type="project" value="TreeGrafter"/>
</dbReference>
<sequence length="927" mass="105570">MSNQDVNSSCFFKQIDEKNTSHEVTQMLWNPKMDLIAVAFANAEVHLYRMSWQRVWSVTCPHQNIAVTSLAWRPDGKILAVAYSNGHFRLLAVEDAKKIFSFNCKEGIQKLYWLQEDEELSKKQEANNFYEDIAGSQLPRPISYDMISQLFEKSNNKDFPDNLFIKESKTLTYLVCAYGTSISIFVYGYFLLIDANLDLVPSFLNYKQIRSCFLSDNTSLISTLGLTDENLLVYSLLDSRILSENHLQIKMVSTKFGMLFSMLSALKAVIKEMEELWEDILVEMDQKFQLYALEKYSNSNQQSNGNKAANQGNNDSSLVNDFMLLYAFGTCSDHFKNFLLQELTEKGLKKLEISVENYYSNIQRLLSGNFHQFEKAAELKRLSSQVIQVIALCMFYHLNELYGMTRWSDKFKAFSMTEKLINEVLNNCASLILKAQELNSVIEQNMREIKIFFKWLHASIIHLGDDQSATDMIRFNEEMENSILDFIQNTFKDAQTINMEKVGQYLKHDNLKVPTSEDNNWQTFLKNKLNQKENQYLYLNKKEKSLIGCFEEFKQTLNDCFKSQAISSQQPFSFIKQYNIHKFNSTQDADEMIMSYKCIQNTMITGLLMAKTNNECYILKHPVGSDPEVKAYILNLSSHTIDLSQISLQDVYIYGENSITLLGTDTKTSSNTYLVQLNLQPTPSSSSSDLIEVTSYSENTKSPRETNLLMIKAEKLSATSIVKFIKKLKSCCLCVSSSRKVAALLSSQKNRVKIFELEVEDDDDEAMEENDTDSADNEEQVASIEAYQHKSANNEDEFNMPKVSDNKANLVYKQFAKHQSAGSTCSIANSICSSTAATIGSSSTAVNYDASSSVSTNVFRGKRKKNFDYDEDDDDDLESEDNFISDTNEISNFLNGKQTNGSALVISANQNGNQSINLQRDNQPDTV</sequence>
<evidence type="ECO:0000256" key="6">
    <source>
        <dbReference type="SAM" id="Phobius"/>
    </source>
</evidence>
<dbReference type="PANTHER" id="PTHR13260">
    <property type="entry name" value="ANAPHASE PROMOTING COMPLEX SUBUNIT 4 APC4"/>
    <property type="match status" value="1"/>
</dbReference>
<reference evidence="9 10" key="1">
    <citation type="journal article" date="2018" name="Sci. Rep.">
        <title>Genomic signatures of local adaptation to the degree of environmental predictability in rotifers.</title>
        <authorList>
            <person name="Franch-Gras L."/>
            <person name="Hahn C."/>
            <person name="Garcia-Roger E.M."/>
            <person name="Carmona M.J."/>
            <person name="Serra M."/>
            <person name="Gomez A."/>
        </authorList>
    </citation>
    <scope>NUCLEOTIDE SEQUENCE [LARGE SCALE GENOMIC DNA]</scope>
    <source>
        <strain evidence="9">HYR1</strain>
    </source>
</reference>
<dbReference type="EMBL" id="REGN01005372">
    <property type="protein sequence ID" value="RNA13585.1"/>
    <property type="molecule type" value="Genomic_DNA"/>
</dbReference>
<keyword evidence="3" id="KW-0498">Mitosis</keyword>
<dbReference type="GO" id="GO:0031145">
    <property type="term" value="P:anaphase-promoting complex-dependent catabolic process"/>
    <property type="evidence" value="ECO:0007669"/>
    <property type="project" value="InterPro"/>
</dbReference>
<evidence type="ECO:0000259" key="8">
    <source>
        <dbReference type="Pfam" id="PF12896"/>
    </source>
</evidence>
<evidence type="ECO:0000256" key="2">
    <source>
        <dbReference type="ARBA" id="ARBA00022618"/>
    </source>
</evidence>
<organism evidence="9 10">
    <name type="scientific">Brachionus plicatilis</name>
    <name type="common">Marine rotifer</name>
    <name type="synonym">Brachionus muelleri</name>
    <dbReference type="NCBI Taxonomy" id="10195"/>
    <lineage>
        <taxon>Eukaryota</taxon>
        <taxon>Metazoa</taxon>
        <taxon>Spiralia</taxon>
        <taxon>Gnathifera</taxon>
        <taxon>Rotifera</taxon>
        <taxon>Eurotatoria</taxon>
        <taxon>Monogononta</taxon>
        <taxon>Pseudotrocha</taxon>
        <taxon>Ploima</taxon>
        <taxon>Brachionidae</taxon>
        <taxon>Brachionus</taxon>
    </lineage>
</organism>
<keyword evidence="6" id="KW-0472">Membrane</keyword>
<evidence type="ECO:0000256" key="4">
    <source>
        <dbReference type="ARBA" id="ARBA00022786"/>
    </source>
</evidence>
<feature type="domain" description="Anaphase-promoting complex subunit 4-like WD40" evidence="7">
    <location>
        <begin position="27"/>
        <end position="114"/>
    </location>
</feature>
<evidence type="ECO:0000256" key="1">
    <source>
        <dbReference type="ARBA" id="ARBA00016067"/>
    </source>
</evidence>
<keyword evidence="2" id="KW-0132">Cell division</keyword>
<dbReference type="Pfam" id="PF12896">
    <property type="entry name" value="ANAPC4"/>
    <property type="match status" value="1"/>
</dbReference>
<comment type="caution">
    <text evidence="9">The sequence shown here is derived from an EMBL/GenBank/DDBJ whole genome shotgun (WGS) entry which is preliminary data.</text>
</comment>
<keyword evidence="10" id="KW-1185">Reference proteome</keyword>
<evidence type="ECO:0000256" key="3">
    <source>
        <dbReference type="ARBA" id="ARBA00022776"/>
    </source>
</evidence>
<dbReference type="Proteomes" id="UP000276133">
    <property type="component" value="Unassembled WGS sequence"/>
</dbReference>
<evidence type="ECO:0000313" key="9">
    <source>
        <dbReference type="EMBL" id="RNA13585.1"/>
    </source>
</evidence>
<dbReference type="GO" id="GO:0005680">
    <property type="term" value="C:anaphase-promoting complex"/>
    <property type="evidence" value="ECO:0007669"/>
    <property type="project" value="InterPro"/>
</dbReference>
<keyword evidence="5" id="KW-0131">Cell cycle</keyword>
<proteinExistence type="predicted"/>
<gene>
    <name evidence="9" type="ORF">BpHYR1_015426</name>
</gene>
<evidence type="ECO:0000256" key="5">
    <source>
        <dbReference type="ARBA" id="ARBA00023306"/>
    </source>
</evidence>
<dbReference type="InterPro" id="IPR015943">
    <property type="entry name" value="WD40/YVTN_repeat-like_dom_sf"/>
</dbReference>
<accession>A0A3M7QRI2</accession>
<keyword evidence="6" id="KW-0812">Transmembrane</keyword>
<dbReference type="InterPro" id="IPR024790">
    <property type="entry name" value="APC4_long_dom"/>
</dbReference>
<dbReference type="PANTHER" id="PTHR13260:SF0">
    <property type="entry name" value="ANAPHASE-PROMOTING COMPLEX SUBUNIT 4"/>
    <property type="match status" value="1"/>
</dbReference>
<dbReference type="InterPro" id="IPR024977">
    <property type="entry name" value="Apc4-like_WD40_dom"/>
</dbReference>
<feature type="transmembrane region" description="Helical" evidence="6">
    <location>
        <begin position="171"/>
        <end position="192"/>
    </location>
</feature>
<dbReference type="GO" id="GO:0051301">
    <property type="term" value="P:cell division"/>
    <property type="evidence" value="ECO:0007669"/>
    <property type="project" value="UniProtKB-KW"/>
</dbReference>
<dbReference type="InterPro" id="IPR024789">
    <property type="entry name" value="APC4"/>
</dbReference>
<evidence type="ECO:0000259" key="7">
    <source>
        <dbReference type="Pfam" id="PF12894"/>
    </source>
</evidence>
<keyword evidence="4" id="KW-0833">Ubl conjugation pathway</keyword>
<keyword evidence="6" id="KW-1133">Transmembrane helix</keyword>
<dbReference type="Gene3D" id="2.130.10.10">
    <property type="entry name" value="YVTN repeat-like/Quinoprotein amine dehydrogenase"/>
    <property type="match status" value="1"/>
</dbReference>
<name>A0A3M7QRI2_BRAPC</name>
<dbReference type="OrthoDB" id="2110451at2759"/>